<dbReference type="RefSeq" id="XP_018268461.1">
    <property type="nucleotide sequence ID" value="XM_018418063.1"/>
</dbReference>
<dbReference type="SUPFAM" id="SSF52058">
    <property type="entry name" value="L domain-like"/>
    <property type="match status" value="1"/>
</dbReference>
<dbReference type="Gene3D" id="3.80.10.10">
    <property type="entry name" value="Ribonuclease Inhibitor"/>
    <property type="match status" value="1"/>
</dbReference>
<dbReference type="InterPro" id="IPR001810">
    <property type="entry name" value="F-box_dom"/>
</dbReference>
<organism evidence="3 4">
    <name type="scientific">Rhodotorula graminis (strain WP1)</name>
    <dbReference type="NCBI Taxonomy" id="578459"/>
    <lineage>
        <taxon>Eukaryota</taxon>
        <taxon>Fungi</taxon>
        <taxon>Dikarya</taxon>
        <taxon>Basidiomycota</taxon>
        <taxon>Pucciniomycotina</taxon>
        <taxon>Microbotryomycetes</taxon>
        <taxon>Sporidiobolales</taxon>
        <taxon>Sporidiobolaceae</taxon>
        <taxon>Rhodotorula</taxon>
    </lineage>
</organism>
<dbReference type="GeneID" id="28978511"/>
<evidence type="ECO:0000256" key="1">
    <source>
        <dbReference type="SAM" id="MobiDB-lite"/>
    </source>
</evidence>
<dbReference type="Proteomes" id="UP000053890">
    <property type="component" value="Unassembled WGS sequence"/>
</dbReference>
<evidence type="ECO:0000313" key="3">
    <source>
        <dbReference type="EMBL" id="KPV72412.1"/>
    </source>
</evidence>
<keyword evidence="4" id="KW-1185">Reference proteome</keyword>
<dbReference type="InterPro" id="IPR032675">
    <property type="entry name" value="LRR_dom_sf"/>
</dbReference>
<dbReference type="Gene3D" id="1.20.1280.50">
    <property type="match status" value="1"/>
</dbReference>
<evidence type="ECO:0000313" key="4">
    <source>
        <dbReference type="Proteomes" id="UP000053890"/>
    </source>
</evidence>
<feature type="region of interest" description="Disordered" evidence="1">
    <location>
        <begin position="319"/>
        <end position="344"/>
    </location>
</feature>
<dbReference type="Pfam" id="PF12937">
    <property type="entry name" value="F-box-like"/>
    <property type="match status" value="1"/>
</dbReference>
<sequence length="442" mass="47695">MATAAVCTPREHPHTRLLEPGWHLPTLNPHPTPCPSRCSPRPPCRGGLSTNKRRKLGAAAHFRLFEQLPVELVERIVGHLDVEELWRLRRVNHAFYALLQDPRLYGDVSIPHLQHLDPHLVAFLPSVLSGTRHFSLRSCPSSTLSTLLPACSSHLTTLDLSFSGVRDLDLVALAGLPVLDGPGSTASRRQGGALQNLRALRVKGCRRLSAFLGQLCPTDGGAETAFPSLETIDLSWSSLSLLPLPLSTHFPRLVEFNLSTTPYLALPHLADALADVPPQLALLDLSHLGLCARDLRGLGSAAGDAHLAAGDAVLVGASTRSPARSSPAMAGDARPPPSLSSPARPALHLVLSGNDALTHQSLAALRHHWAAPHSQWAGRRPVEVEHSPVLLESDDEDDVRRFVEMVAGVVMRGEGEEEGRRSRGERGPEDEEARARSALSSR</sequence>
<feature type="compositionally biased region" description="Low complexity" evidence="1">
    <location>
        <begin position="319"/>
        <end position="330"/>
    </location>
</feature>
<evidence type="ECO:0000259" key="2">
    <source>
        <dbReference type="PROSITE" id="PS50181"/>
    </source>
</evidence>
<feature type="compositionally biased region" description="Basic and acidic residues" evidence="1">
    <location>
        <begin position="418"/>
        <end position="427"/>
    </location>
</feature>
<dbReference type="EMBL" id="KQ474087">
    <property type="protein sequence ID" value="KPV72412.1"/>
    <property type="molecule type" value="Genomic_DNA"/>
</dbReference>
<dbReference type="PROSITE" id="PS50181">
    <property type="entry name" value="FBOX"/>
    <property type="match status" value="1"/>
</dbReference>
<feature type="domain" description="F-box" evidence="2">
    <location>
        <begin position="62"/>
        <end position="108"/>
    </location>
</feature>
<feature type="region of interest" description="Disordered" evidence="1">
    <location>
        <begin position="411"/>
        <end position="442"/>
    </location>
</feature>
<gene>
    <name evidence="3" type="ORF">RHOBADRAFT_55879</name>
</gene>
<name>A0A0P9EGE1_RHOGW</name>
<dbReference type="OrthoDB" id="629492at2759"/>
<protein>
    <recommendedName>
        <fullName evidence="2">F-box domain-containing protein</fullName>
    </recommendedName>
</protein>
<dbReference type="OMA" id="MATTCIQ"/>
<dbReference type="InterPro" id="IPR036047">
    <property type="entry name" value="F-box-like_dom_sf"/>
</dbReference>
<accession>A0A0P9EGE1</accession>
<dbReference type="AlphaFoldDB" id="A0A0P9EGE1"/>
<proteinExistence type="predicted"/>
<reference evidence="3 4" key="1">
    <citation type="journal article" date="2015" name="Front. Microbiol.">
        <title>Genome sequence of the plant growth promoting endophytic yeast Rhodotorula graminis WP1.</title>
        <authorList>
            <person name="Firrincieli A."/>
            <person name="Otillar R."/>
            <person name="Salamov A."/>
            <person name="Schmutz J."/>
            <person name="Khan Z."/>
            <person name="Redman R.S."/>
            <person name="Fleck N.D."/>
            <person name="Lindquist E."/>
            <person name="Grigoriev I.V."/>
            <person name="Doty S.L."/>
        </authorList>
    </citation>
    <scope>NUCLEOTIDE SEQUENCE [LARGE SCALE GENOMIC DNA]</scope>
    <source>
        <strain evidence="3 4">WP1</strain>
    </source>
</reference>
<dbReference type="SUPFAM" id="SSF81383">
    <property type="entry name" value="F-box domain"/>
    <property type="match status" value="1"/>
</dbReference>